<accession>A0A1F6V165</accession>
<dbReference type="PANTHER" id="PTHR33991:SF1">
    <property type="entry name" value="DNA REPAIR PROTEIN RECO"/>
    <property type="match status" value="1"/>
</dbReference>
<dbReference type="InterPro" id="IPR003717">
    <property type="entry name" value="RecO"/>
</dbReference>
<dbReference type="InterPro" id="IPR012340">
    <property type="entry name" value="NA-bd_OB-fold"/>
</dbReference>
<dbReference type="Proteomes" id="UP000178985">
    <property type="component" value="Unassembled WGS sequence"/>
</dbReference>
<keyword evidence="3" id="KW-0234">DNA repair</keyword>
<reference evidence="5 6" key="1">
    <citation type="journal article" date="2016" name="Nat. Commun.">
        <title>Thousands of microbial genomes shed light on interconnected biogeochemical processes in an aquifer system.</title>
        <authorList>
            <person name="Anantharaman K."/>
            <person name="Brown C.T."/>
            <person name="Hug L.A."/>
            <person name="Sharon I."/>
            <person name="Castelle C.J."/>
            <person name="Probst A.J."/>
            <person name="Thomas B.C."/>
            <person name="Singh A."/>
            <person name="Wilkins M.J."/>
            <person name="Karaoz U."/>
            <person name="Brodie E.L."/>
            <person name="Williams K.H."/>
            <person name="Hubbard S.S."/>
            <person name="Banfield J.F."/>
        </authorList>
    </citation>
    <scope>NUCLEOTIDE SEQUENCE [LARGE SCALE GENOMIC DNA]</scope>
</reference>
<proteinExistence type="predicted"/>
<keyword evidence="1" id="KW-0227">DNA damage</keyword>
<dbReference type="AlphaFoldDB" id="A0A1F6V165"/>
<name>A0A1F6V165_9BACT</name>
<dbReference type="Pfam" id="PF11967">
    <property type="entry name" value="RecO_N"/>
    <property type="match status" value="1"/>
</dbReference>
<dbReference type="Gene3D" id="2.40.50.140">
    <property type="entry name" value="Nucleic acid-binding proteins"/>
    <property type="match status" value="1"/>
</dbReference>
<dbReference type="GO" id="GO:0006310">
    <property type="term" value="P:DNA recombination"/>
    <property type="evidence" value="ECO:0007669"/>
    <property type="project" value="UniProtKB-KW"/>
</dbReference>
<evidence type="ECO:0000313" key="5">
    <source>
        <dbReference type="EMBL" id="OGI63420.1"/>
    </source>
</evidence>
<feature type="domain" description="DNA replication/recombination mediator RecO N-terminal" evidence="4">
    <location>
        <begin position="1"/>
        <end position="74"/>
    </location>
</feature>
<dbReference type="InterPro" id="IPR022572">
    <property type="entry name" value="DNA_rep/recomb_RecO_N"/>
</dbReference>
<dbReference type="GO" id="GO:0043590">
    <property type="term" value="C:bacterial nucleoid"/>
    <property type="evidence" value="ECO:0007669"/>
    <property type="project" value="TreeGrafter"/>
</dbReference>
<dbReference type="SUPFAM" id="SSF50249">
    <property type="entry name" value="Nucleic acid-binding proteins"/>
    <property type="match status" value="1"/>
</dbReference>
<evidence type="ECO:0000256" key="2">
    <source>
        <dbReference type="ARBA" id="ARBA00023172"/>
    </source>
</evidence>
<evidence type="ECO:0000259" key="4">
    <source>
        <dbReference type="Pfam" id="PF11967"/>
    </source>
</evidence>
<protein>
    <submittedName>
        <fullName evidence="5">DNA repair protein RecO</fullName>
    </submittedName>
</protein>
<dbReference type="GO" id="GO:0006302">
    <property type="term" value="P:double-strand break repair"/>
    <property type="evidence" value="ECO:0007669"/>
    <property type="project" value="TreeGrafter"/>
</dbReference>
<dbReference type="NCBIfam" id="TIGR00613">
    <property type="entry name" value="reco"/>
    <property type="match status" value="1"/>
</dbReference>
<evidence type="ECO:0000256" key="3">
    <source>
        <dbReference type="ARBA" id="ARBA00023204"/>
    </source>
</evidence>
<evidence type="ECO:0000256" key="1">
    <source>
        <dbReference type="ARBA" id="ARBA00022763"/>
    </source>
</evidence>
<dbReference type="EMBL" id="MFTO01000020">
    <property type="protein sequence ID" value="OGI63420.1"/>
    <property type="molecule type" value="Genomic_DNA"/>
</dbReference>
<dbReference type="PANTHER" id="PTHR33991">
    <property type="entry name" value="DNA REPAIR PROTEIN RECO"/>
    <property type="match status" value="1"/>
</dbReference>
<evidence type="ECO:0000313" key="6">
    <source>
        <dbReference type="Proteomes" id="UP000178985"/>
    </source>
</evidence>
<sequence length="193" mass="22149">MHHIYHTEGIILGSRNYGEAGKCFYIFTRELGLVYASAQGVRKLSSKLRYTLQDFSYINLDLVRGKDFWRVTTASKTGELEDILENKDALRIFANLAKLLRRLLAGEEKNEALFFDLIRGLRVLENAKGIEELRNGEVLLVLRVLYHLGYIGSKEHSQSVVTSPLEKDLVFEVSKNRAKILRQINQALRETHL</sequence>
<comment type="caution">
    <text evidence="5">The sequence shown here is derived from an EMBL/GenBank/DDBJ whole genome shotgun (WGS) entry which is preliminary data.</text>
</comment>
<keyword evidence="2" id="KW-0233">DNA recombination</keyword>
<gene>
    <name evidence="5" type="ORF">A2733_01825</name>
</gene>
<organism evidence="5 6">
    <name type="scientific">Candidatus Nomurabacteria bacterium RIFCSPHIGHO2_01_FULL_40_20</name>
    <dbReference type="NCBI Taxonomy" id="1801738"/>
    <lineage>
        <taxon>Bacteria</taxon>
        <taxon>Candidatus Nomuraibacteriota</taxon>
    </lineage>
</organism>